<dbReference type="SUPFAM" id="SSF56112">
    <property type="entry name" value="Protein kinase-like (PK-like)"/>
    <property type="match status" value="1"/>
</dbReference>
<dbReference type="PROSITE" id="PS50011">
    <property type="entry name" value="PROTEIN_KINASE_DOM"/>
    <property type="match status" value="1"/>
</dbReference>
<proteinExistence type="predicted"/>
<dbReference type="InterPro" id="IPR011009">
    <property type="entry name" value="Kinase-like_dom_sf"/>
</dbReference>
<comment type="caution">
    <text evidence="2">The sequence shown here is derived from an EMBL/GenBank/DDBJ whole genome shotgun (WGS) entry which is preliminary data.</text>
</comment>
<accession>A0A9P5N8N4</accession>
<name>A0A9P5N8N4_GYMJU</name>
<dbReference type="GO" id="GO:0005524">
    <property type="term" value="F:ATP binding"/>
    <property type="evidence" value="ECO:0007669"/>
    <property type="project" value="InterPro"/>
</dbReference>
<feature type="domain" description="Protein kinase" evidence="1">
    <location>
        <begin position="34"/>
        <end position="360"/>
    </location>
</feature>
<dbReference type="AlphaFoldDB" id="A0A9P5N8N4"/>
<dbReference type="InterPro" id="IPR008266">
    <property type="entry name" value="Tyr_kinase_AS"/>
</dbReference>
<dbReference type="SMART" id="SM00220">
    <property type="entry name" value="S_TKc"/>
    <property type="match status" value="1"/>
</dbReference>
<dbReference type="Proteomes" id="UP000724874">
    <property type="component" value="Unassembled WGS sequence"/>
</dbReference>
<dbReference type="OrthoDB" id="2722301at2759"/>
<dbReference type="Gene3D" id="1.10.510.10">
    <property type="entry name" value="Transferase(Phosphotransferase) domain 1"/>
    <property type="match status" value="1"/>
</dbReference>
<reference evidence="2" key="1">
    <citation type="submission" date="2020-11" db="EMBL/GenBank/DDBJ databases">
        <authorList>
            <consortium name="DOE Joint Genome Institute"/>
            <person name="Ahrendt S."/>
            <person name="Riley R."/>
            <person name="Andreopoulos W."/>
            <person name="LaButti K."/>
            <person name="Pangilinan J."/>
            <person name="Ruiz-duenas F.J."/>
            <person name="Barrasa J.M."/>
            <person name="Sanchez-Garcia M."/>
            <person name="Camarero S."/>
            <person name="Miyauchi S."/>
            <person name="Serrano A."/>
            <person name="Linde D."/>
            <person name="Babiker R."/>
            <person name="Drula E."/>
            <person name="Ayuso-Fernandez I."/>
            <person name="Pacheco R."/>
            <person name="Padilla G."/>
            <person name="Ferreira P."/>
            <person name="Barriuso J."/>
            <person name="Kellner H."/>
            <person name="Castanera R."/>
            <person name="Alfaro M."/>
            <person name="Ramirez L."/>
            <person name="Pisabarro A.G."/>
            <person name="Kuo A."/>
            <person name="Tritt A."/>
            <person name="Lipzen A."/>
            <person name="He G."/>
            <person name="Yan M."/>
            <person name="Ng V."/>
            <person name="Cullen D."/>
            <person name="Martin F."/>
            <person name="Rosso M.-N."/>
            <person name="Henrissat B."/>
            <person name="Hibbett D."/>
            <person name="Martinez A.T."/>
            <person name="Grigoriev I.V."/>
        </authorList>
    </citation>
    <scope>NUCLEOTIDE SEQUENCE</scope>
    <source>
        <strain evidence="2">AH 44721</strain>
    </source>
</reference>
<keyword evidence="3" id="KW-1185">Reference proteome</keyword>
<dbReference type="EMBL" id="JADNYJ010000271">
    <property type="protein sequence ID" value="KAF8872320.1"/>
    <property type="molecule type" value="Genomic_DNA"/>
</dbReference>
<keyword evidence="2" id="KW-0418">Kinase</keyword>
<evidence type="ECO:0000313" key="2">
    <source>
        <dbReference type="EMBL" id="KAF8872320.1"/>
    </source>
</evidence>
<dbReference type="PROSITE" id="PS00109">
    <property type="entry name" value="PROTEIN_KINASE_TYR"/>
    <property type="match status" value="1"/>
</dbReference>
<evidence type="ECO:0000259" key="1">
    <source>
        <dbReference type="PROSITE" id="PS50011"/>
    </source>
</evidence>
<dbReference type="InterPro" id="IPR000719">
    <property type="entry name" value="Prot_kinase_dom"/>
</dbReference>
<evidence type="ECO:0000313" key="3">
    <source>
        <dbReference type="Proteomes" id="UP000724874"/>
    </source>
</evidence>
<dbReference type="GO" id="GO:0004672">
    <property type="term" value="F:protein kinase activity"/>
    <property type="evidence" value="ECO:0007669"/>
    <property type="project" value="InterPro"/>
</dbReference>
<sequence>MVLIPFDPADVRFEIEDRWKWWDSMRGWLAERGYTLYDYLPEGDGYRTYAHWKPSRPCPGPVDFPYPYMGSDDDPTGYGNDYGEGRVVFAQDNEGRHLGVKLLKGGSEEVKILKFLKDEPCLRDLESFPYVLPVLDLLPCEDHFFAIMPRWGDINFTPWFPTLYHAALHMRCLLKALTFLHRCRIFHRDVAHRNILVNRLTGFRDLDSTYLMQFELEEEGKLKYVLFDFDRAIMLDEETYGQSPMLPIHVVDRGFYAPPYERLLGYPDFDPFKYDVACLGIYFDETFGDYIPDAPLFAPLIDGMVTADIEKRFSAAQALAFMDSILGNILQTIPSFKQSPIWLGNYYDRDRWKDLPEDFVSMWASYRDNSFSGMIKFQMWFLHRGRMLAWYALYGCRSAYRAVSGIFKSIFRFIFSMFII</sequence>
<protein>
    <submittedName>
        <fullName evidence="2">Kinase-like domain-containing protein</fullName>
    </submittedName>
</protein>
<organism evidence="2 3">
    <name type="scientific">Gymnopilus junonius</name>
    <name type="common">Spectacular rustgill mushroom</name>
    <name type="synonym">Gymnopilus spectabilis subsp. junonius</name>
    <dbReference type="NCBI Taxonomy" id="109634"/>
    <lineage>
        <taxon>Eukaryota</taxon>
        <taxon>Fungi</taxon>
        <taxon>Dikarya</taxon>
        <taxon>Basidiomycota</taxon>
        <taxon>Agaricomycotina</taxon>
        <taxon>Agaricomycetes</taxon>
        <taxon>Agaricomycetidae</taxon>
        <taxon>Agaricales</taxon>
        <taxon>Agaricineae</taxon>
        <taxon>Hymenogastraceae</taxon>
        <taxon>Gymnopilus</taxon>
    </lineage>
</organism>
<gene>
    <name evidence="2" type="ORF">CPB84DRAFT_1799792</name>
</gene>
<keyword evidence="2" id="KW-0808">Transferase</keyword>